<dbReference type="InterPro" id="IPR036249">
    <property type="entry name" value="Thioredoxin-like_sf"/>
</dbReference>
<sequence>MDGRKSIGILLALSLAVLIILGYLLLRKPDWQIPQPAAVSVSTSEGFRTGLTSEAGPKTGSDAISELDNMVIPGYVRIQEDPSIAGNLSEANASQQGRTDLGLPSLSGEAGSMVKGSEFTYNLDDALKRQQANGLPVLVIFMNSFDFMCLAFRNEAFSDNGFIRIVTSRASICVIDMDRRPGDVAKMRVSIPPTFLILGTDAQEMARKEGFSGVDNFLEWFRNRFR</sequence>
<keyword evidence="1" id="KW-0472">Membrane</keyword>
<keyword evidence="1" id="KW-1133">Transmembrane helix</keyword>
<organism evidence="2 3">
    <name type="scientific">Candidatus Wallbacteria bacterium HGW-Wallbacteria-1</name>
    <dbReference type="NCBI Taxonomy" id="2013854"/>
    <lineage>
        <taxon>Bacteria</taxon>
        <taxon>Candidatus Walliibacteriota</taxon>
    </lineage>
</organism>
<dbReference type="AlphaFoldDB" id="A0A2N1PQ78"/>
<dbReference type="Proteomes" id="UP000233256">
    <property type="component" value="Unassembled WGS sequence"/>
</dbReference>
<proteinExistence type="predicted"/>
<evidence type="ECO:0000313" key="3">
    <source>
        <dbReference type="Proteomes" id="UP000233256"/>
    </source>
</evidence>
<dbReference type="EMBL" id="PGXC01000005">
    <property type="protein sequence ID" value="PKK90485.1"/>
    <property type="molecule type" value="Genomic_DNA"/>
</dbReference>
<accession>A0A2N1PQ78</accession>
<feature type="transmembrane region" description="Helical" evidence="1">
    <location>
        <begin position="6"/>
        <end position="26"/>
    </location>
</feature>
<keyword evidence="1" id="KW-0812">Transmembrane</keyword>
<evidence type="ECO:0008006" key="4">
    <source>
        <dbReference type="Google" id="ProtNLM"/>
    </source>
</evidence>
<name>A0A2N1PQ78_9BACT</name>
<dbReference type="SUPFAM" id="SSF52833">
    <property type="entry name" value="Thioredoxin-like"/>
    <property type="match status" value="1"/>
</dbReference>
<evidence type="ECO:0000256" key="1">
    <source>
        <dbReference type="SAM" id="Phobius"/>
    </source>
</evidence>
<protein>
    <recommendedName>
        <fullName evidence="4">Thioredoxin domain-containing protein</fullName>
    </recommendedName>
</protein>
<gene>
    <name evidence="2" type="ORF">CVV64_08970</name>
</gene>
<evidence type="ECO:0000313" key="2">
    <source>
        <dbReference type="EMBL" id="PKK90485.1"/>
    </source>
</evidence>
<reference evidence="2 3" key="1">
    <citation type="journal article" date="2017" name="ISME J.">
        <title>Potential for microbial H2 and metal transformations associated with novel bacteria and archaea in deep terrestrial subsurface sediments.</title>
        <authorList>
            <person name="Hernsdorf A.W."/>
            <person name="Amano Y."/>
            <person name="Miyakawa K."/>
            <person name="Ise K."/>
            <person name="Suzuki Y."/>
            <person name="Anantharaman K."/>
            <person name="Probst A."/>
            <person name="Burstein D."/>
            <person name="Thomas B.C."/>
            <person name="Banfield J.F."/>
        </authorList>
    </citation>
    <scope>NUCLEOTIDE SEQUENCE [LARGE SCALE GENOMIC DNA]</scope>
    <source>
        <strain evidence="2">HGW-Wallbacteria-1</strain>
    </source>
</reference>
<comment type="caution">
    <text evidence="2">The sequence shown here is derived from an EMBL/GenBank/DDBJ whole genome shotgun (WGS) entry which is preliminary data.</text>
</comment>
<dbReference type="Gene3D" id="3.40.30.10">
    <property type="entry name" value="Glutaredoxin"/>
    <property type="match status" value="1"/>
</dbReference>